<evidence type="ECO:0000313" key="3">
    <source>
        <dbReference type="Proteomes" id="UP000004699"/>
    </source>
</evidence>
<evidence type="ECO:0000313" key="2">
    <source>
        <dbReference type="EMBL" id="EED36175.1"/>
    </source>
</evidence>
<keyword evidence="3" id="KW-1185">Reference proteome</keyword>
<dbReference type="Proteomes" id="UP000004699">
    <property type="component" value="Unassembled WGS sequence"/>
</dbReference>
<reference evidence="3" key="1">
    <citation type="journal article" date="2013" name="BMC Microbiol.">
        <title>Taxonomy and evolution of bacteriochlorophyll a-containing members of the OM60/NOR5 clade of marine gammaproteobacteria: description of Luminiphilus syltensis gen. nov., sp. nov., reclassification of Haliea rubra as Pseudohaliea rubra gen. nov., comb. nov., and emendation of Chromatocurvus halotolerans.</title>
        <authorList>
            <person name="Spring S."/>
            <person name="Riedel T."/>
            <person name="Sproer C."/>
            <person name="Yan S."/>
            <person name="Harder J."/>
            <person name="Fuchs B.M."/>
        </authorList>
    </citation>
    <scope>NUCLEOTIDE SEQUENCE [LARGE SCALE GENOMIC DNA]</scope>
    <source>
        <strain evidence="3">NOR51-B</strain>
    </source>
</reference>
<dbReference type="RefSeq" id="WP_009020919.1">
    <property type="nucleotide sequence ID" value="NZ_DS999411.1"/>
</dbReference>
<keyword evidence="1" id="KW-0812">Transmembrane</keyword>
<proteinExistence type="predicted"/>
<dbReference type="HOGENOM" id="CLU_1068747_0_0_6"/>
<dbReference type="InterPro" id="IPR045749">
    <property type="entry name" value="DUF6090"/>
</dbReference>
<organism evidence="2 3">
    <name type="scientific">Luminiphilus syltensis NOR5-1B</name>
    <dbReference type="NCBI Taxonomy" id="565045"/>
    <lineage>
        <taxon>Bacteria</taxon>
        <taxon>Pseudomonadati</taxon>
        <taxon>Pseudomonadota</taxon>
        <taxon>Gammaproteobacteria</taxon>
        <taxon>Cellvibrionales</taxon>
        <taxon>Halieaceae</taxon>
        <taxon>Luminiphilus</taxon>
    </lineage>
</organism>
<sequence>MLKRIFVFVRQRDWFAVAIEILVVMAGLLLAFQLDRWREDHAERQQERSYVNRLIADMQTDIPEIESAIALQQLRLELVDLLIAVGEDPKAAMAKPTVFMGAVSQAAYTYTPELTSYTFDNLRSTGDLRLIRSATLKNALFDYYAFDASQRQYRPLHFATEHRHFELAAGVLNTRQAQYIQQHWLFFYPENMDAPSSERPKIEGVFEAAQRLQSKSELIAWLPFVRQMQLEQIEVHGDRLKRGRNVLDLAQNYAREISGL</sequence>
<keyword evidence="1" id="KW-0472">Membrane</keyword>
<dbReference type="OrthoDB" id="6388784at2"/>
<keyword evidence="1" id="KW-1133">Transmembrane helix</keyword>
<evidence type="ECO:0000256" key="1">
    <source>
        <dbReference type="SAM" id="Phobius"/>
    </source>
</evidence>
<gene>
    <name evidence="2" type="ORF">NOR51B_2123</name>
</gene>
<protein>
    <submittedName>
        <fullName evidence="2">Uncharacterized protein</fullName>
    </submittedName>
</protein>
<name>B8KVS5_9GAMM</name>
<dbReference type="Pfam" id="PF19578">
    <property type="entry name" value="DUF6090"/>
    <property type="match status" value="1"/>
</dbReference>
<dbReference type="AlphaFoldDB" id="B8KVS5"/>
<accession>B8KVS5</accession>
<feature type="transmembrane region" description="Helical" evidence="1">
    <location>
        <begin position="14"/>
        <end position="34"/>
    </location>
</feature>
<dbReference type="STRING" id="565045.NOR51B_2123"/>
<dbReference type="EMBL" id="DS999411">
    <property type="protein sequence ID" value="EED36175.1"/>
    <property type="molecule type" value="Genomic_DNA"/>
</dbReference>